<gene>
    <name evidence="1" type="ORF">NEZAVI_LOCUS8563</name>
</gene>
<sequence length="42" mass="5065">MRHIHNIKEEITKPKKKLRMNMNFETIPKKKKKGLIHSLMGH</sequence>
<name>A0A9P0MNA3_NEZVI</name>
<proteinExistence type="predicted"/>
<organism evidence="1 2">
    <name type="scientific">Nezara viridula</name>
    <name type="common">Southern green stink bug</name>
    <name type="synonym">Cimex viridulus</name>
    <dbReference type="NCBI Taxonomy" id="85310"/>
    <lineage>
        <taxon>Eukaryota</taxon>
        <taxon>Metazoa</taxon>
        <taxon>Ecdysozoa</taxon>
        <taxon>Arthropoda</taxon>
        <taxon>Hexapoda</taxon>
        <taxon>Insecta</taxon>
        <taxon>Pterygota</taxon>
        <taxon>Neoptera</taxon>
        <taxon>Paraneoptera</taxon>
        <taxon>Hemiptera</taxon>
        <taxon>Heteroptera</taxon>
        <taxon>Panheteroptera</taxon>
        <taxon>Pentatomomorpha</taxon>
        <taxon>Pentatomoidea</taxon>
        <taxon>Pentatomidae</taxon>
        <taxon>Pentatominae</taxon>
        <taxon>Nezara</taxon>
    </lineage>
</organism>
<reference evidence="1" key="1">
    <citation type="submission" date="2022-01" db="EMBL/GenBank/DDBJ databases">
        <authorList>
            <person name="King R."/>
        </authorList>
    </citation>
    <scope>NUCLEOTIDE SEQUENCE</scope>
</reference>
<evidence type="ECO:0000313" key="2">
    <source>
        <dbReference type="Proteomes" id="UP001152798"/>
    </source>
</evidence>
<dbReference type="EMBL" id="OV725080">
    <property type="protein sequence ID" value="CAH1399024.1"/>
    <property type="molecule type" value="Genomic_DNA"/>
</dbReference>
<protein>
    <submittedName>
        <fullName evidence="1">Uncharacterized protein</fullName>
    </submittedName>
</protein>
<accession>A0A9P0MNA3</accession>
<dbReference type="AlphaFoldDB" id="A0A9P0MNA3"/>
<keyword evidence="2" id="KW-1185">Reference proteome</keyword>
<dbReference type="Proteomes" id="UP001152798">
    <property type="component" value="Chromosome 4"/>
</dbReference>
<evidence type="ECO:0000313" key="1">
    <source>
        <dbReference type="EMBL" id="CAH1399024.1"/>
    </source>
</evidence>